<accession>A0A9P7GAT7</accession>
<evidence type="ECO:0000256" key="2">
    <source>
        <dbReference type="ARBA" id="ARBA00022679"/>
    </source>
</evidence>
<evidence type="ECO:0000313" key="6">
    <source>
        <dbReference type="Proteomes" id="UP000775547"/>
    </source>
</evidence>
<dbReference type="GO" id="GO:0008897">
    <property type="term" value="F:holo-[acyl-carrier-protein] synthase activity"/>
    <property type="evidence" value="ECO:0007669"/>
    <property type="project" value="UniProtKB-EC"/>
</dbReference>
<evidence type="ECO:0000259" key="3">
    <source>
        <dbReference type="Pfam" id="PF01648"/>
    </source>
</evidence>
<sequence length="214" mass="24728">MEVWAAIYKYELFSEELYQTALQVVDPASSARIKRFYRREDACRTLIGRLMTRTLLKQRGISVSAMTFGLTAANKPYIANNYGTGSADRLTPFEQRGLLSAGIPQHEALQRFFWIWTIKEAYTKALGLGLGFDFRRVEYDVEKNILLVDKETPKGWRFTKFVLNDEQDLYEGVVAEYVGGQRTEIILESDSPDWLKIYHAVEFVEKAIYELRGE</sequence>
<dbReference type="AlphaFoldDB" id="A0A9P7GAT7"/>
<dbReference type="Pfam" id="PF22624">
    <property type="entry name" value="AASDHPPT_N"/>
    <property type="match status" value="1"/>
</dbReference>
<dbReference type="GO" id="GO:0000287">
    <property type="term" value="F:magnesium ion binding"/>
    <property type="evidence" value="ECO:0007669"/>
    <property type="project" value="InterPro"/>
</dbReference>
<dbReference type="GO" id="GO:0019878">
    <property type="term" value="P:lysine biosynthetic process via aminoadipic acid"/>
    <property type="evidence" value="ECO:0007669"/>
    <property type="project" value="TreeGrafter"/>
</dbReference>
<protein>
    <recommendedName>
        <fullName evidence="1">holo-[acyl-carrier-protein] synthase</fullName>
        <ecNumber evidence="1">2.7.8.7</ecNumber>
    </recommendedName>
</protein>
<comment type="caution">
    <text evidence="5">The sequence shown here is derived from an EMBL/GenBank/DDBJ whole genome shotgun (WGS) entry which is preliminary data.</text>
</comment>
<proteinExistence type="predicted"/>
<dbReference type="InterPro" id="IPR050559">
    <property type="entry name" value="P-Pant_transferase_sf"/>
</dbReference>
<dbReference type="PANTHER" id="PTHR12215">
    <property type="entry name" value="PHOSPHOPANTETHEINE TRANSFERASE"/>
    <property type="match status" value="1"/>
</dbReference>
<reference evidence="5" key="2">
    <citation type="submission" date="2021-10" db="EMBL/GenBank/DDBJ databases">
        <title>Phylogenomics reveals ancestral predisposition of the termite-cultivated fungus Termitomyces towards a domesticated lifestyle.</title>
        <authorList>
            <person name="Auxier B."/>
            <person name="Grum-Grzhimaylo A."/>
            <person name="Cardenas M.E."/>
            <person name="Lodge J.D."/>
            <person name="Laessoe T."/>
            <person name="Pedersen O."/>
            <person name="Smith M.E."/>
            <person name="Kuyper T.W."/>
            <person name="Franco-Molano E.A."/>
            <person name="Baroni T.J."/>
            <person name="Aanen D.K."/>
        </authorList>
    </citation>
    <scope>NUCLEOTIDE SEQUENCE</scope>
    <source>
        <strain evidence="5">AP01</strain>
        <tissue evidence="5">Mycelium</tissue>
    </source>
</reference>
<feature type="domain" description="4'-phosphopantetheinyl transferase N-terminal" evidence="4">
    <location>
        <begin position="15"/>
        <end position="81"/>
    </location>
</feature>
<dbReference type="Pfam" id="PF01648">
    <property type="entry name" value="ACPS"/>
    <property type="match status" value="1"/>
</dbReference>
<keyword evidence="6" id="KW-1185">Reference proteome</keyword>
<dbReference type="Proteomes" id="UP000775547">
    <property type="component" value="Unassembled WGS sequence"/>
</dbReference>
<dbReference type="InterPro" id="IPR055066">
    <property type="entry name" value="AASDHPPT_N"/>
</dbReference>
<dbReference type="SUPFAM" id="SSF56214">
    <property type="entry name" value="4'-phosphopantetheinyl transferase"/>
    <property type="match status" value="2"/>
</dbReference>
<dbReference type="OrthoDB" id="26719at2759"/>
<feature type="domain" description="4'-phosphopantetheinyl transferase" evidence="3">
    <location>
        <begin position="90"/>
        <end position="158"/>
    </location>
</feature>
<evidence type="ECO:0000256" key="1">
    <source>
        <dbReference type="ARBA" id="ARBA00013172"/>
    </source>
</evidence>
<dbReference type="EC" id="2.7.8.7" evidence="1"/>
<reference evidence="5" key="1">
    <citation type="submission" date="2020-07" db="EMBL/GenBank/DDBJ databases">
        <authorList>
            <person name="Nieuwenhuis M."/>
            <person name="Van De Peppel L.J.J."/>
        </authorList>
    </citation>
    <scope>NUCLEOTIDE SEQUENCE</scope>
    <source>
        <strain evidence="5">AP01</strain>
        <tissue evidence="5">Mycelium</tissue>
    </source>
</reference>
<evidence type="ECO:0000259" key="4">
    <source>
        <dbReference type="Pfam" id="PF22624"/>
    </source>
</evidence>
<dbReference type="InterPro" id="IPR008278">
    <property type="entry name" value="4-PPantetheinyl_Trfase_dom"/>
</dbReference>
<evidence type="ECO:0000313" key="5">
    <source>
        <dbReference type="EMBL" id="KAG5646416.1"/>
    </source>
</evidence>
<keyword evidence="2" id="KW-0808">Transferase</keyword>
<dbReference type="InterPro" id="IPR037143">
    <property type="entry name" value="4-PPantetheinyl_Trfase_dom_sf"/>
</dbReference>
<dbReference type="PANTHER" id="PTHR12215:SF10">
    <property type="entry name" value="L-AMINOADIPATE-SEMIALDEHYDE DEHYDROGENASE-PHOSPHOPANTETHEINYL TRANSFERASE"/>
    <property type="match status" value="1"/>
</dbReference>
<name>A0A9P7GAT7_9AGAR</name>
<organism evidence="5 6">
    <name type="scientific">Asterophora parasitica</name>
    <dbReference type="NCBI Taxonomy" id="117018"/>
    <lineage>
        <taxon>Eukaryota</taxon>
        <taxon>Fungi</taxon>
        <taxon>Dikarya</taxon>
        <taxon>Basidiomycota</taxon>
        <taxon>Agaricomycotina</taxon>
        <taxon>Agaricomycetes</taxon>
        <taxon>Agaricomycetidae</taxon>
        <taxon>Agaricales</taxon>
        <taxon>Tricholomatineae</taxon>
        <taxon>Lyophyllaceae</taxon>
        <taxon>Asterophora</taxon>
    </lineage>
</organism>
<dbReference type="GO" id="GO:0005829">
    <property type="term" value="C:cytosol"/>
    <property type="evidence" value="ECO:0007669"/>
    <property type="project" value="TreeGrafter"/>
</dbReference>
<dbReference type="EMBL" id="JABCKV010000021">
    <property type="protein sequence ID" value="KAG5646416.1"/>
    <property type="molecule type" value="Genomic_DNA"/>
</dbReference>
<dbReference type="Gene3D" id="3.90.470.20">
    <property type="entry name" value="4'-phosphopantetheinyl transferase domain"/>
    <property type="match status" value="2"/>
</dbReference>
<gene>
    <name evidence="5" type="ORF">DXG03_003466</name>
</gene>